<gene>
    <name evidence="2" type="ORF">ABFY20_04370</name>
</gene>
<sequence length="241" mass="24215">MRPAQRPHRIHANSRPSPRSRRRPAPRFAVAGLVAAAALALAGCAGTGSGGSEATPFPIPSVTASVPTITATPPAFTSTATPTAAPEPAPAPDPADPSTWTIGFDGIGPITLGTPLADIEAAVPPTDSCRPGVDSFFGSAVVASTDGADGESVGLVISQGVASGEGSSITPPTTAEGIGVGSTIDELLAAYPDAEPYQAVNSTVYRITDGATYIHFDDYGKGTVQIVEVTSSAVKPKEYCG</sequence>
<name>A0AB39BIQ8_9MICO</name>
<protein>
    <recommendedName>
        <fullName evidence="3">PepSY domain-containing protein</fullName>
    </recommendedName>
</protein>
<feature type="compositionally biased region" description="Low complexity" evidence="1">
    <location>
        <begin position="68"/>
        <end position="84"/>
    </location>
</feature>
<feature type="region of interest" description="Disordered" evidence="1">
    <location>
        <begin position="68"/>
        <end position="97"/>
    </location>
</feature>
<evidence type="ECO:0008006" key="3">
    <source>
        <dbReference type="Google" id="ProtNLM"/>
    </source>
</evidence>
<dbReference type="RefSeq" id="WP_368498721.1">
    <property type="nucleotide sequence ID" value="NZ_CP162511.1"/>
</dbReference>
<feature type="region of interest" description="Disordered" evidence="1">
    <location>
        <begin position="1"/>
        <end position="26"/>
    </location>
</feature>
<reference evidence="2" key="1">
    <citation type="submission" date="2024-05" db="EMBL/GenBank/DDBJ databases">
        <title>Herbiconiux sp. A18JL235.</title>
        <authorList>
            <person name="Zhang G."/>
        </authorList>
    </citation>
    <scope>NUCLEOTIDE SEQUENCE</scope>
    <source>
        <strain evidence="2">A18JL235</strain>
    </source>
</reference>
<evidence type="ECO:0000256" key="1">
    <source>
        <dbReference type="SAM" id="MobiDB-lite"/>
    </source>
</evidence>
<feature type="compositionally biased region" description="Basic residues" evidence="1">
    <location>
        <begin position="1"/>
        <end position="25"/>
    </location>
</feature>
<proteinExistence type="predicted"/>
<organism evidence="2">
    <name type="scientific">Herbiconiux sp. A18JL235</name>
    <dbReference type="NCBI Taxonomy" id="3152363"/>
    <lineage>
        <taxon>Bacteria</taxon>
        <taxon>Bacillati</taxon>
        <taxon>Actinomycetota</taxon>
        <taxon>Actinomycetes</taxon>
        <taxon>Micrococcales</taxon>
        <taxon>Microbacteriaceae</taxon>
        <taxon>Herbiconiux</taxon>
    </lineage>
</organism>
<evidence type="ECO:0000313" key="2">
    <source>
        <dbReference type="EMBL" id="XDI06338.1"/>
    </source>
</evidence>
<dbReference type="AlphaFoldDB" id="A0AB39BIQ8"/>
<accession>A0AB39BIQ8</accession>
<feature type="compositionally biased region" description="Pro residues" evidence="1">
    <location>
        <begin position="85"/>
        <end position="95"/>
    </location>
</feature>
<dbReference type="EMBL" id="CP162511">
    <property type="protein sequence ID" value="XDI06338.1"/>
    <property type="molecule type" value="Genomic_DNA"/>
</dbReference>